<organism evidence="1 2">
    <name type="scientific">Rhodococcus globerulus</name>
    <dbReference type="NCBI Taxonomy" id="33008"/>
    <lineage>
        <taxon>Bacteria</taxon>
        <taxon>Bacillati</taxon>
        <taxon>Actinomycetota</taxon>
        <taxon>Actinomycetes</taxon>
        <taxon>Mycobacteriales</taxon>
        <taxon>Nocardiaceae</taxon>
        <taxon>Rhodococcus</taxon>
    </lineage>
</organism>
<dbReference type="Proteomes" id="UP001185927">
    <property type="component" value="Unassembled WGS sequence"/>
</dbReference>
<name>A0ABU4BTZ3_RHOGO</name>
<sequence>MAVALICVASISACGSDRSPTNSADVAPASEFPHTTVWSADPGVDLFGRGAELIRATAEATAYTHTGGPEFTYPGYIDAIRDISRDRSSISSWIVNQTPDYDNRFTWFRNIVDFSESSDSVSAIVCDYLVHEKPSKFDSSVVLDGSVRIVLENTAEFAGSSGIVDTDVGGHDPRAQRPPSWNVFGNWKIVEEKSIPGNAISQGCVDWWKQEFPTFTVDTQGSRALISPPGYVMPTMPMAVQFPEWIGPSLGVA</sequence>
<protein>
    <recommendedName>
        <fullName evidence="3">DUF3298 domain-containing protein</fullName>
    </recommendedName>
</protein>
<evidence type="ECO:0008006" key="3">
    <source>
        <dbReference type="Google" id="ProtNLM"/>
    </source>
</evidence>
<evidence type="ECO:0000313" key="2">
    <source>
        <dbReference type="Proteomes" id="UP001185927"/>
    </source>
</evidence>
<evidence type="ECO:0000313" key="1">
    <source>
        <dbReference type="EMBL" id="MDV6267689.1"/>
    </source>
</evidence>
<accession>A0ABU4BTZ3</accession>
<dbReference type="EMBL" id="JAWLKB010000005">
    <property type="protein sequence ID" value="MDV6267689.1"/>
    <property type="molecule type" value="Genomic_DNA"/>
</dbReference>
<proteinExistence type="predicted"/>
<reference evidence="1 2" key="1">
    <citation type="submission" date="2023-10" db="EMBL/GenBank/DDBJ databases">
        <title>Development of a sustainable strategy for remediation of hydrocarbon-contaminated territories based on the waste exchange concept.</title>
        <authorList>
            <person name="Krivoruchko A."/>
        </authorList>
    </citation>
    <scope>NUCLEOTIDE SEQUENCE [LARGE SCALE GENOMIC DNA]</scope>
    <source>
        <strain evidence="1 2">IEGM 1203</strain>
    </source>
</reference>
<comment type="caution">
    <text evidence="1">The sequence shown here is derived from an EMBL/GenBank/DDBJ whole genome shotgun (WGS) entry which is preliminary data.</text>
</comment>
<gene>
    <name evidence="1" type="ORF">R3Q16_13835</name>
</gene>
<keyword evidence="2" id="KW-1185">Reference proteome</keyword>
<dbReference type="RefSeq" id="WP_317541950.1">
    <property type="nucleotide sequence ID" value="NZ_JAWLKB010000005.1"/>
</dbReference>